<dbReference type="InterPro" id="IPR050301">
    <property type="entry name" value="NTE"/>
</dbReference>
<feature type="short sequence motif" description="DGA/G" evidence="4">
    <location>
        <begin position="117"/>
        <end position="119"/>
    </location>
</feature>
<keyword evidence="1 4" id="KW-0378">Hydrolase</keyword>
<dbReference type="SUPFAM" id="SSF52151">
    <property type="entry name" value="FabD/lysophospholipase-like"/>
    <property type="match status" value="1"/>
</dbReference>
<dbReference type="EMBL" id="CXST01000002">
    <property type="protein sequence ID" value="CTQ45392.1"/>
    <property type="molecule type" value="Genomic_DNA"/>
</dbReference>
<feature type="domain" description="PNPLA" evidence="5">
    <location>
        <begin position="1"/>
        <end position="130"/>
    </location>
</feature>
<organism evidence="6 7">
    <name type="scientific">Roseibium aggregatum</name>
    <dbReference type="NCBI Taxonomy" id="187304"/>
    <lineage>
        <taxon>Bacteria</taxon>
        <taxon>Pseudomonadati</taxon>
        <taxon>Pseudomonadota</taxon>
        <taxon>Alphaproteobacteria</taxon>
        <taxon>Hyphomicrobiales</taxon>
        <taxon>Stappiaceae</taxon>
        <taxon>Roseibium</taxon>
    </lineage>
</organism>
<keyword evidence="3 4" id="KW-0443">Lipid metabolism</keyword>
<sequence length="236" mass="25330">MVGGNSMGALIGAQFAKGDSPDEILENTLALTRKGERPTLPLVSLVGGRRFARSLENMFEGLTFEDLWTPFFTVACDLTQATTEVLDSGPLHFAVRASNSPAGIFPPTLKQGHLLVDGAILNNVPVDAMRDRVGSGQVIAVDVNPREDLVVDASLERFGPLDVLTRLFSRRTEKLPTLPEILVRAGIVGGIAHRDQTKAMADLLIEPPVGRFPLIGYGQAHTIAQVGQDAARARLS</sequence>
<dbReference type="InterPro" id="IPR002641">
    <property type="entry name" value="PNPLA_dom"/>
</dbReference>
<keyword evidence="2 4" id="KW-0442">Lipid degradation</keyword>
<dbReference type="Pfam" id="PF01734">
    <property type="entry name" value="Patatin"/>
    <property type="match status" value="1"/>
</dbReference>
<dbReference type="Proteomes" id="UP000048926">
    <property type="component" value="Unassembled WGS sequence"/>
</dbReference>
<proteinExistence type="predicted"/>
<evidence type="ECO:0000256" key="1">
    <source>
        <dbReference type="ARBA" id="ARBA00022801"/>
    </source>
</evidence>
<accession>A0A0M6Y5M7</accession>
<dbReference type="InterPro" id="IPR016035">
    <property type="entry name" value="Acyl_Trfase/lysoPLipase"/>
</dbReference>
<name>A0A0M6Y5M7_9HYPH</name>
<evidence type="ECO:0000313" key="7">
    <source>
        <dbReference type="Proteomes" id="UP000048926"/>
    </source>
</evidence>
<feature type="active site" description="Proton acceptor" evidence="4">
    <location>
        <position position="117"/>
    </location>
</feature>
<evidence type="ECO:0000256" key="3">
    <source>
        <dbReference type="ARBA" id="ARBA00023098"/>
    </source>
</evidence>
<dbReference type="GO" id="GO:0016042">
    <property type="term" value="P:lipid catabolic process"/>
    <property type="evidence" value="ECO:0007669"/>
    <property type="project" value="UniProtKB-UniRule"/>
</dbReference>
<evidence type="ECO:0000259" key="5">
    <source>
        <dbReference type="PROSITE" id="PS51635"/>
    </source>
</evidence>
<dbReference type="Gene3D" id="3.40.1090.10">
    <property type="entry name" value="Cytosolic phospholipase A2 catalytic domain"/>
    <property type="match status" value="1"/>
</dbReference>
<reference evidence="7" key="1">
    <citation type="submission" date="2015-07" db="EMBL/GenBank/DDBJ databases">
        <authorList>
            <person name="Rodrigo-Torres Lidia"/>
            <person name="Arahal R.David."/>
        </authorList>
    </citation>
    <scope>NUCLEOTIDE SEQUENCE [LARGE SCALE GENOMIC DNA]</scope>
    <source>
        <strain evidence="7">CECT 4801</strain>
    </source>
</reference>
<dbReference type="PANTHER" id="PTHR14226">
    <property type="entry name" value="NEUROPATHY TARGET ESTERASE/SWISS CHEESE D.MELANOGASTER"/>
    <property type="match status" value="1"/>
</dbReference>
<evidence type="ECO:0000256" key="2">
    <source>
        <dbReference type="ARBA" id="ARBA00022963"/>
    </source>
</evidence>
<evidence type="ECO:0000256" key="4">
    <source>
        <dbReference type="PROSITE-ProRule" id="PRU01161"/>
    </source>
</evidence>
<dbReference type="PROSITE" id="PS51635">
    <property type="entry name" value="PNPLA"/>
    <property type="match status" value="1"/>
</dbReference>
<dbReference type="PANTHER" id="PTHR14226:SF29">
    <property type="entry name" value="NEUROPATHY TARGET ESTERASE SWS"/>
    <property type="match status" value="1"/>
</dbReference>
<feature type="short sequence motif" description="GXSXG" evidence="4">
    <location>
        <begin position="4"/>
        <end position="8"/>
    </location>
</feature>
<gene>
    <name evidence="6" type="primary">rssA_3</name>
    <name evidence="6" type="ORF">LAL4801_03842</name>
</gene>
<protein>
    <submittedName>
        <fullName evidence="6">NTE family protein RssA</fullName>
    </submittedName>
</protein>
<evidence type="ECO:0000313" key="6">
    <source>
        <dbReference type="EMBL" id="CTQ45392.1"/>
    </source>
</evidence>
<dbReference type="GO" id="GO:0016787">
    <property type="term" value="F:hydrolase activity"/>
    <property type="evidence" value="ECO:0007669"/>
    <property type="project" value="UniProtKB-UniRule"/>
</dbReference>
<keyword evidence="7" id="KW-1185">Reference proteome</keyword>
<comment type="caution">
    <text evidence="4">Lacks conserved residue(s) required for the propagation of feature annotation.</text>
</comment>
<dbReference type="AlphaFoldDB" id="A0A0M6Y5M7"/>
<feature type="active site" description="Nucleophile" evidence="4">
    <location>
        <position position="6"/>
    </location>
</feature>